<evidence type="ECO:0000313" key="6">
    <source>
        <dbReference type="Proteomes" id="UP000238169"/>
    </source>
</evidence>
<dbReference type="Proteomes" id="UP000238169">
    <property type="component" value="Unassembled WGS sequence"/>
</dbReference>
<feature type="compositionally biased region" description="Basic and acidic residues" evidence="3">
    <location>
        <begin position="148"/>
        <end position="158"/>
    </location>
</feature>
<dbReference type="AlphaFoldDB" id="A0A2U3I966"/>
<dbReference type="PANTHER" id="PTHR43046:SF14">
    <property type="entry name" value="MUTT_NUDIX FAMILY PROTEIN"/>
    <property type="match status" value="1"/>
</dbReference>
<accession>A0A2U3I966</accession>
<organism evidence="5 6">
    <name type="scientific">Caballeronia novacaledonica</name>
    <dbReference type="NCBI Taxonomy" id="1544861"/>
    <lineage>
        <taxon>Bacteria</taxon>
        <taxon>Pseudomonadati</taxon>
        <taxon>Pseudomonadota</taxon>
        <taxon>Betaproteobacteria</taxon>
        <taxon>Burkholderiales</taxon>
        <taxon>Burkholderiaceae</taxon>
        <taxon>Caballeronia</taxon>
    </lineage>
</organism>
<reference evidence="6" key="1">
    <citation type="submission" date="2018-01" db="EMBL/GenBank/DDBJ databases">
        <authorList>
            <person name="Peeters C."/>
        </authorList>
    </citation>
    <scope>NUCLEOTIDE SEQUENCE [LARGE SCALE GENOMIC DNA]</scope>
</reference>
<evidence type="ECO:0000256" key="2">
    <source>
        <dbReference type="ARBA" id="ARBA00022801"/>
    </source>
</evidence>
<keyword evidence="6" id="KW-1185">Reference proteome</keyword>
<evidence type="ECO:0000256" key="1">
    <source>
        <dbReference type="ARBA" id="ARBA00001946"/>
    </source>
</evidence>
<dbReference type="Pfam" id="PF00293">
    <property type="entry name" value="NUDIX"/>
    <property type="match status" value="1"/>
</dbReference>
<dbReference type="InterPro" id="IPR015797">
    <property type="entry name" value="NUDIX_hydrolase-like_dom_sf"/>
</dbReference>
<protein>
    <submittedName>
        <fullName evidence="5">NUDIX hydrolase</fullName>
    </submittedName>
</protein>
<dbReference type="SUPFAM" id="SSF55811">
    <property type="entry name" value="Nudix"/>
    <property type="match status" value="1"/>
</dbReference>
<dbReference type="RefSeq" id="WP_245933095.1">
    <property type="nucleotide sequence ID" value="NZ_OGTP01000014.1"/>
</dbReference>
<comment type="cofactor">
    <cofactor evidence="1">
        <name>Mg(2+)</name>
        <dbReference type="ChEBI" id="CHEBI:18420"/>
    </cofactor>
</comment>
<gene>
    <name evidence="5" type="ORF">NOV72_03897</name>
</gene>
<name>A0A2U3I966_9BURK</name>
<evidence type="ECO:0000313" key="5">
    <source>
        <dbReference type="EMBL" id="SPB16698.1"/>
    </source>
</evidence>
<dbReference type="PROSITE" id="PS51462">
    <property type="entry name" value="NUDIX"/>
    <property type="match status" value="1"/>
</dbReference>
<proteinExistence type="predicted"/>
<keyword evidence="2 5" id="KW-0378">Hydrolase</keyword>
<dbReference type="GO" id="GO:0016787">
    <property type="term" value="F:hydrolase activity"/>
    <property type="evidence" value="ECO:0007669"/>
    <property type="project" value="UniProtKB-KW"/>
</dbReference>
<evidence type="ECO:0000256" key="3">
    <source>
        <dbReference type="SAM" id="MobiDB-lite"/>
    </source>
</evidence>
<dbReference type="Gene3D" id="3.90.79.10">
    <property type="entry name" value="Nucleoside Triphosphate Pyrophosphohydrolase"/>
    <property type="match status" value="1"/>
</dbReference>
<dbReference type="InterPro" id="IPR000086">
    <property type="entry name" value="NUDIX_hydrolase_dom"/>
</dbReference>
<dbReference type="PANTHER" id="PTHR43046">
    <property type="entry name" value="GDP-MANNOSE MANNOSYL HYDROLASE"/>
    <property type="match status" value="1"/>
</dbReference>
<dbReference type="EMBL" id="OGTP01000014">
    <property type="protein sequence ID" value="SPB16698.1"/>
    <property type="molecule type" value="Genomic_DNA"/>
</dbReference>
<sequence length="171" mass="18811">MARRASYRTIKSNNELGCNTETGMRERATVLLVRHQSVLLVRERGGPWLLPGGAVAFDELTIVAAIRALHEDTGVEASAAAFLFQQVSAHHLHHVFRIAIPDHVHLRPKADARFHELLWVEAHQLAHVSATPGTRAILMRAMGGGRDSAKHAWGREGTEQEVSAGVARRGR</sequence>
<evidence type="ECO:0000259" key="4">
    <source>
        <dbReference type="PROSITE" id="PS51462"/>
    </source>
</evidence>
<feature type="region of interest" description="Disordered" evidence="3">
    <location>
        <begin position="148"/>
        <end position="171"/>
    </location>
</feature>
<feature type="domain" description="Nudix hydrolase" evidence="4">
    <location>
        <begin position="23"/>
        <end position="143"/>
    </location>
</feature>